<keyword evidence="1" id="KW-1133">Transmembrane helix</keyword>
<keyword evidence="4" id="KW-1185">Reference proteome</keyword>
<evidence type="ECO:0000313" key="5">
    <source>
        <dbReference type="Proteomes" id="UP001346800"/>
    </source>
</evidence>
<evidence type="ECO:0000313" key="3">
    <source>
        <dbReference type="EMBL" id="GMM15470.1"/>
    </source>
</evidence>
<dbReference type="Proteomes" id="UP001346800">
    <property type="component" value="Unassembled WGS sequence"/>
</dbReference>
<feature type="transmembrane region" description="Helical" evidence="1">
    <location>
        <begin position="6"/>
        <end position="25"/>
    </location>
</feature>
<accession>A0ABD0C5N5</accession>
<reference evidence="2" key="1">
    <citation type="submission" date="2023-06" db="EMBL/GenBank/DDBJ databases">
        <authorList>
            <person name="Tohno M."/>
            <person name="Tanizawa Y."/>
        </authorList>
    </citation>
    <scope>NUCLEOTIDE SEQUENCE</scope>
    <source>
        <strain evidence="3">BF125</strain>
        <strain evidence="2">BF186</strain>
    </source>
</reference>
<dbReference type="Proteomes" id="UP001332503">
    <property type="component" value="Unassembled WGS sequence"/>
</dbReference>
<evidence type="ECO:0000313" key="2">
    <source>
        <dbReference type="EMBL" id="GMM14595.1"/>
    </source>
</evidence>
<keyword evidence="1" id="KW-0472">Membrane</keyword>
<name>A0ABD0C5N5_LACAM</name>
<evidence type="ECO:0000256" key="1">
    <source>
        <dbReference type="SAM" id="Phobius"/>
    </source>
</evidence>
<comment type="caution">
    <text evidence="2">The sequence shown here is derived from an EMBL/GenBank/DDBJ whole genome shotgun (WGS) entry which is preliminary data.</text>
</comment>
<gene>
    <name evidence="3" type="ORF">LABF125_06030</name>
    <name evidence="2" type="ORF">LABF186_17140</name>
</gene>
<dbReference type="AlphaFoldDB" id="A0ABD0C5N5"/>
<proteinExistence type="predicted"/>
<sequence>MTGFLQSVIAVIYLLCLLVVSLILLTKKVTEWFKALKDMIAAFHDLWKK</sequence>
<dbReference type="EMBL" id="BTFQ01000073">
    <property type="protein sequence ID" value="GMM14595.1"/>
    <property type="molecule type" value="Genomic_DNA"/>
</dbReference>
<protein>
    <submittedName>
        <fullName evidence="2">Uncharacterized protein</fullName>
    </submittedName>
</protein>
<organism evidence="2 5">
    <name type="scientific">Lactobacillus amylovorus subsp. animalium</name>
    <dbReference type="NCBI Taxonomy" id="3378536"/>
    <lineage>
        <taxon>Bacteria</taxon>
        <taxon>Bacillati</taxon>
        <taxon>Bacillota</taxon>
        <taxon>Bacilli</taxon>
        <taxon>Lactobacillales</taxon>
        <taxon>Lactobacillaceae</taxon>
        <taxon>Lactobacillus</taxon>
    </lineage>
</organism>
<evidence type="ECO:0000313" key="4">
    <source>
        <dbReference type="Proteomes" id="UP001332503"/>
    </source>
</evidence>
<keyword evidence="1" id="KW-0812">Transmembrane</keyword>
<dbReference type="EMBL" id="BTFR01000010">
    <property type="protein sequence ID" value="GMM15470.1"/>
    <property type="molecule type" value="Genomic_DNA"/>
</dbReference>
<reference evidence="4 5" key="2">
    <citation type="journal article" date="2024" name="Int. J. Syst. Evol. Microbiol.">
        <title>Proposal of Lactobacillus amylovorus subsp. animalis subsp. nov. and an emended description of Lactobacillus amylovorus.</title>
        <authorList>
            <person name="Yamane K."/>
            <person name="Tanizawa Y."/>
            <person name="Kobayashi H."/>
            <person name="Kamizono T."/>
            <person name="Kojima Y."/>
            <person name="Takagi H."/>
            <person name="Tohno M."/>
        </authorList>
    </citation>
    <scope>NUCLEOTIDE SEQUENCE [LARGE SCALE GENOMIC DNA]</scope>
    <source>
        <strain evidence="3 4">BF125</strain>
        <strain evidence="2 5">BF186</strain>
    </source>
</reference>